<dbReference type="InterPro" id="IPR017441">
    <property type="entry name" value="Protein_kinase_ATP_BS"/>
</dbReference>
<dbReference type="Gene3D" id="3.30.200.20">
    <property type="entry name" value="Phosphorylase Kinase, domain 1"/>
    <property type="match status" value="1"/>
</dbReference>
<dbReference type="GO" id="GO:0004674">
    <property type="term" value="F:protein serine/threonine kinase activity"/>
    <property type="evidence" value="ECO:0007669"/>
    <property type="project" value="UniProtKB-KW"/>
</dbReference>
<dbReference type="InterPro" id="IPR008271">
    <property type="entry name" value="Ser/Thr_kinase_AS"/>
</dbReference>
<dbReference type="AlphaFoldDB" id="A0A6M6JF72"/>
<feature type="region of interest" description="Disordered" evidence="8">
    <location>
        <begin position="284"/>
        <end position="383"/>
    </location>
</feature>
<dbReference type="EMBL" id="CP053564">
    <property type="protein sequence ID" value="QJY45009.1"/>
    <property type="molecule type" value="Genomic_DNA"/>
</dbReference>
<dbReference type="EC" id="2.7.11.1" evidence="1"/>
<dbReference type="PANTHER" id="PTHR43289">
    <property type="entry name" value="MITOGEN-ACTIVATED PROTEIN KINASE KINASE KINASE 20-RELATED"/>
    <property type="match status" value="1"/>
</dbReference>
<dbReference type="InterPro" id="IPR011009">
    <property type="entry name" value="Kinase-like_dom_sf"/>
</dbReference>
<dbReference type="CDD" id="cd14014">
    <property type="entry name" value="STKc_PknB_like"/>
    <property type="match status" value="1"/>
</dbReference>
<evidence type="ECO:0000313" key="12">
    <source>
        <dbReference type="Proteomes" id="UP000505377"/>
    </source>
</evidence>
<keyword evidence="12" id="KW-1185">Reference proteome</keyword>
<keyword evidence="9" id="KW-0812">Transmembrane</keyword>
<keyword evidence="4 7" id="KW-0547">Nucleotide-binding</keyword>
<feature type="transmembrane region" description="Helical" evidence="9">
    <location>
        <begin position="385"/>
        <end position="406"/>
    </location>
</feature>
<evidence type="ECO:0000256" key="7">
    <source>
        <dbReference type="PROSITE-ProRule" id="PRU10141"/>
    </source>
</evidence>
<dbReference type="KEGG" id="pbro:HOP40_03480"/>
<evidence type="ECO:0000256" key="8">
    <source>
        <dbReference type="SAM" id="MobiDB-lite"/>
    </source>
</evidence>
<dbReference type="GO" id="GO:0005524">
    <property type="term" value="F:ATP binding"/>
    <property type="evidence" value="ECO:0007669"/>
    <property type="project" value="UniProtKB-UniRule"/>
</dbReference>
<dbReference type="InterPro" id="IPR000719">
    <property type="entry name" value="Prot_kinase_dom"/>
</dbReference>
<organism evidence="11 12">
    <name type="scientific">Pseudonocardia broussonetiae</name>
    <dbReference type="NCBI Taxonomy" id="2736640"/>
    <lineage>
        <taxon>Bacteria</taxon>
        <taxon>Bacillati</taxon>
        <taxon>Actinomycetota</taxon>
        <taxon>Actinomycetes</taxon>
        <taxon>Pseudonocardiales</taxon>
        <taxon>Pseudonocardiaceae</taxon>
        <taxon>Pseudonocardia</taxon>
    </lineage>
</organism>
<dbReference type="PROSITE" id="PS00108">
    <property type="entry name" value="PROTEIN_KINASE_ST"/>
    <property type="match status" value="1"/>
</dbReference>
<evidence type="ECO:0000256" key="5">
    <source>
        <dbReference type="ARBA" id="ARBA00022777"/>
    </source>
</evidence>
<protein>
    <recommendedName>
        <fullName evidence="1">non-specific serine/threonine protein kinase</fullName>
        <ecNumber evidence="1">2.7.11.1</ecNumber>
    </recommendedName>
</protein>
<keyword evidence="2 11" id="KW-0723">Serine/threonine-protein kinase</keyword>
<gene>
    <name evidence="11" type="ORF">HOP40_03480</name>
</gene>
<dbReference type="RefSeq" id="WP_172154580.1">
    <property type="nucleotide sequence ID" value="NZ_CP053564.1"/>
</dbReference>
<dbReference type="Pfam" id="PF00069">
    <property type="entry name" value="Pkinase"/>
    <property type="match status" value="1"/>
</dbReference>
<feature type="binding site" evidence="7">
    <location>
        <position position="38"/>
    </location>
    <ligand>
        <name>ATP</name>
        <dbReference type="ChEBI" id="CHEBI:30616"/>
    </ligand>
</feature>
<evidence type="ECO:0000256" key="4">
    <source>
        <dbReference type="ARBA" id="ARBA00022741"/>
    </source>
</evidence>
<evidence type="ECO:0000256" key="3">
    <source>
        <dbReference type="ARBA" id="ARBA00022679"/>
    </source>
</evidence>
<feature type="domain" description="Protein kinase" evidence="10">
    <location>
        <begin position="9"/>
        <end position="280"/>
    </location>
</feature>
<keyword evidence="3" id="KW-0808">Transferase</keyword>
<dbReference type="Gene3D" id="1.10.510.10">
    <property type="entry name" value="Transferase(Phosphotransferase) domain 1"/>
    <property type="match status" value="1"/>
</dbReference>
<evidence type="ECO:0000259" key="10">
    <source>
        <dbReference type="PROSITE" id="PS50011"/>
    </source>
</evidence>
<dbReference type="PROSITE" id="PS50011">
    <property type="entry name" value="PROTEIN_KINASE_DOM"/>
    <property type="match status" value="1"/>
</dbReference>
<dbReference type="FunFam" id="1.10.510.10:FF:000021">
    <property type="entry name" value="Serine/threonine protein kinase"/>
    <property type="match status" value="1"/>
</dbReference>
<evidence type="ECO:0000256" key="9">
    <source>
        <dbReference type="SAM" id="Phobius"/>
    </source>
</evidence>
<evidence type="ECO:0000313" key="11">
    <source>
        <dbReference type="EMBL" id="QJY45009.1"/>
    </source>
</evidence>
<evidence type="ECO:0000256" key="2">
    <source>
        <dbReference type="ARBA" id="ARBA00022527"/>
    </source>
</evidence>
<dbReference type="PANTHER" id="PTHR43289:SF6">
    <property type="entry name" value="SERINE_THREONINE-PROTEIN KINASE NEKL-3"/>
    <property type="match status" value="1"/>
</dbReference>
<dbReference type="PROSITE" id="PS00107">
    <property type="entry name" value="PROTEIN_KINASE_ATP"/>
    <property type="match status" value="1"/>
</dbReference>
<evidence type="ECO:0000256" key="1">
    <source>
        <dbReference type="ARBA" id="ARBA00012513"/>
    </source>
</evidence>
<sequence length="569" mass="59437">MTSEMFGPYRLESLIGRGGMGEVFRAHDTIRNRVVAIKRLPASLAGDAGFEERFRREAQLVARLRDGHVIPIHDFGEIEGRLFIDMRLVDGADLRTVLDWIGPLAPERAVRIAGQVARALDAAHADGLVHRDVKPSNILLSGATRDPAPDVDDYAYLVDFGIVAGVEDAAGGRLTATGAAIGTVEYMAPERFVRGTGDRRADVYALGCVLHEMLTGGRPFEGTGPAQMWAHVHTPPPRPSLLRPGLPTAFDEVIAAALAKDPDDRIPTAGELASRARAALATVPGTGPTVRHAPLPAPPPSSPSAAAPTVAPPTVAPRAAAAHPAPEPPTAAWPTSGPEAPTRFGGVPAAGSTARMPQPPPGRPGGSSAGPPPGPPPSGGGSRQWWPIAAVALVVVLVAAGIVWALNRPTDEATPSADAAETTTTTAVEETQVDDPVTELTSHASEALLATCTEEVVVGDGAPVRATANCSDWGFDLYSSTEEAATVVRDNSGSTIEPGTPCETRPPTDTYHLQRFDRGILGCRSYEGGYTIEFAVEGSPVVGVRDEGDDGETYEVVYQEALSLSAEVS</sequence>
<proteinExistence type="predicted"/>
<keyword evidence="6 7" id="KW-0067">ATP-binding</keyword>
<accession>A0A6M6JF72</accession>
<dbReference type="Proteomes" id="UP000505377">
    <property type="component" value="Chromosome"/>
</dbReference>
<keyword evidence="9" id="KW-1133">Transmembrane helix</keyword>
<keyword evidence="5 11" id="KW-0418">Kinase</keyword>
<keyword evidence="9" id="KW-0472">Membrane</keyword>
<evidence type="ECO:0000256" key="6">
    <source>
        <dbReference type="ARBA" id="ARBA00022840"/>
    </source>
</evidence>
<reference evidence="11 12" key="1">
    <citation type="submission" date="2020-05" db="EMBL/GenBank/DDBJ databases">
        <authorList>
            <person name="Mo P."/>
        </authorList>
    </citation>
    <scope>NUCLEOTIDE SEQUENCE [LARGE SCALE GENOMIC DNA]</scope>
    <source>
        <strain evidence="11 12">Gen01</strain>
    </source>
</reference>
<name>A0A6M6JF72_9PSEU</name>
<dbReference type="SUPFAM" id="SSF56112">
    <property type="entry name" value="Protein kinase-like (PK-like)"/>
    <property type="match status" value="1"/>
</dbReference>
<dbReference type="SMART" id="SM00220">
    <property type="entry name" value="S_TKc"/>
    <property type="match status" value="1"/>
</dbReference>